<organism evidence="2 3">
    <name type="scientific">Pandoraea norimbergensis</name>
    <dbReference type="NCBI Taxonomy" id="93219"/>
    <lineage>
        <taxon>Bacteria</taxon>
        <taxon>Pseudomonadati</taxon>
        <taxon>Pseudomonadota</taxon>
        <taxon>Betaproteobacteria</taxon>
        <taxon>Burkholderiales</taxon>
        <taxon>Burkholderiaceae</taxon>
        <taxon>Pandoraea</taxon>
    </lineage>
</organism>
<dbReference type="Proteomes" id="UP000060277">
    <property type="component" value="Chromosome"/>
</dbReference>
<sequence length="274" mass="30262">MGLHFVKGSGADELAFQVNVDYVQLVAGLLNDNIVSSRAILNALSSVEGRRYISLSGHRASELQPLAEAWASLLHELLAAGVPRAQVLSLLIRMPAGGTSFFVELLNAPRVPNDCRRALFNRLSADNLMPTYREIRQVEGRLGAMILTFRLRPRRQTIPPISTTLHAVEQVIDHIREAISEHVVLKLEADHLSTRLREIMPYVTINEQRALREMVIEAVQTAWSQVLPGETPPRKLPATSSRISARATATASSKCVAGQSTPLSKPKSRRMLII</sequence>
<evidence type="ECO:0000256" key="1">
    <source>
        <dbReference type="SAM" id="MobiDB-lite"/>
    </source>
</evidence>
<feature type="compositionally biased region" description="Low complexity" evidence="1">
    <location>
        <begin position="238"/>
        <end position="250"/>
    </location>
</feature>
<keyword evidence="3" id="KW-1185">Reference proteome</keyword>
<protein>
    <submittedName>
        <fullName evidence="2">Uncharacterized protein</fullName>
    </submittedName>
</protein>
<evidence type="ECO:0000313" key="3">
    <source>
        <dbReference type="Proteomes" id="UP000060277"/>
    </source>
</evidence>
<accession>A0ABN4JML3</accession>
<gene>
    <name evidence="2" type="ORF">AT302_17790</name>
</gene>
<evidence type="ECO:0000313" key="2">
    <source>
        <dbReference type="EMBL" id="ALS61351.1"/>
    </source>
</evidence>
<name>A0ABN4JML3_9BURK</name>
<dbReference type="EMBL" id="CP013480">
    <property type="protein sequence ID" value="ALS61351.1"/>
    <property type="molecule type" value="Genomic_DNA"/>
</dbReference>
<feature type="region of interest" description="Disordered" evidence="1">
    <location>
        <begin position="228"/>
        <end position="250"/>
    </location>
</feature>
<reference evidence="3" key="1">
    <citation type="submission" date="2015-12" db="EMBL/GenBank/DDBJ databases">
        <title>Complete genome sequence of Pandoraea norimbergensis DSM 11628.</title>
        <authorList>
            <person name="Ee R."/>
            <person name="Lim Y.-L."/>
            <person name="Yong D."/>
            <person name="Yin W.-F."/>
            <person name="Chan K.-G."/>
        </authorList>
    </citation>
    <scope>NUCLEOTIDE SEQUENCE [LARGE SCALE GENOMIC DNA]</scope>
    <source>
        <strain evidence="3">DSM 11628</strain>
    </source>
</reference>
<proteinExistence type="predicted"/>